<evidence type="ECO:0000313" key="4">
    <source>
        <dbReference type="EMBL" id="CAL4800073.1"/>
    </source>
</evidence>
<dbReference type="InterPro" id="IPR057191">
    <property type="entry name" value="DUF7869"/>
</dbReference>
<evidence type="ECO:0000313" key="5">
    <source>
        <dbReference type="Proteomes" id="UP001152797"/>
    </source>
</evidence>
<feature type="compositionally biased region" description="Basic and acidic residues" evidence="1">
    <location>
        <begin position="31"/>
        <end position="47"/>
    </location>
</feature>
<dbReference type="Pfam" id="PF25273">
    <property type="entry name" value="DUF7869"/>
    <property type="match status" value="1"/>
</dbReference>
<dbReference type="OrthoDB" id="439910at2759"/>
<dbReference type="AlphaFoldDB" id="A0A9P1GG37"/>
<organism evidence="3">
    <name type="scientific">Cladocopium goreaui</name>
    <dbReference type="NCBI Taxonomy" id="2562237"/>
    <lineage>
        <taxon>Eukaryota</taxon>
        <taxon>Sar</taxon>
        <taxon>Alveolata</taxon>
        <taxon>Dinophyceae</taxon>
        <taxon>Suessiales</taxon>
        <taxon>Symbiodiniaceae</taxon>
        <taxon>Cladocopium</taxon>
    </lineage>
</organism>
<protein>
    <recommendedName>
        <fullName evidence="2">DUF7869 domain-containing protein</fullName>
    </recommendedName>
</protein>
<evidence type="ECO:0000259" key="2">
    <source>
        <dbReference type="Pfam" id="PF25273"/>
    </source>
</evidence>
<evidence type="ECO:0000256" key="1">
    <source>
        <dbReference type="SAM" id="MobiDB-lite"/>
    </source>
</evidence>
<dbReference type="EMBL" id="CAMXCT030005569">
    <property type="protein sequence ID" value="CAL4800073.1"/>
    <property type="molecule type" value="Genomic_DNA"/>
</dbReference>
<reference evidence="4 5" key="2">
    <citation type="submission" date="2024-05" db="EMBL/GenBank/DDBJ databases">
        <authorList>
            <person name="Chen Y."/>
            <person name="Shah S."/>
            <person name="Dougan E. K."/>
            <person name="Thang M."/>
            <person name="Chan C."/>
        </authorList>
    </citation>
    <scope>NUCLEOTIDE SEQUENCE [LARGE SCALE GENOMIC DNA]</scope>
</reference>
<sequence length="645" mass="72188">MAELPPVDDEGPEFSATCHQSLPMSHVTPRRGRDVPKMDLEKLSDPKDENPNKFQCCKLGCVNAFLSSKARSEYLDDTLQKLSNMNEEESNAFLLGLLGKCEKVNSRFKYMLGGFGVCLQGFCSLLRINKKRVNRLTSSGGIELNQIPVDKRKFNGPKDFHKSQSADAFFNHYYHNVAETLAETPAVEDDPYVARLHISGEFVPGPVTDEAPRSLFGLEPQLCDRTCAKENVVTGSGFGGLMGGNSALQPRHVHHMTMEAWYHIYVGWCDQGEVPEADRASNRTFRNVYDHTWKSALPMREISQHARCSQCAHFSARIGHAHSANEKAALEYAQKIHLSNVKAYRTLQCRLATLSEQSTVPGATESCLMIAIDGLDQAKTRYPRNLRSSKTLDKCWRPQVHLIGYICYGVCEGFFVVDSDLPQDSSCEITVLETVLDICQKILQSRGCEMPAHLIIETDNTCKEGKNAIVARWSSLAVAKHKFASVSHVFGEVGHTHGPVDQRLSIAVTAFSNEDTIQSPEDFLKILDTKVSPVKGREMINMMLPGTWNYKLWLDQLGVQISGLTPNARARNGDELRVNHSWRFIRRCDLPSYDQRTGESWAPIELEGKDATYAPHGDDVIFLAKELVNSDHLSQQPLVVSQRIF</sequence>
<reference evidence="3" key="1">
    <citation type="submission" date="2022-10" db="EMBL/GenBank/DDBJ databases">
        <authorList>
            <person name="Chen Y."/>
            <person name="Dougan E. K."/>
            <person name="Chan C."/>
            <person name="Rhodes N."/>
            <person name="Thang M."/>
        </authorList>
    </citation>
    <scope>NUCLEOTIDE SEQUENCE</scope>
</reference>
<feature type="compositionally biased region" description="Acidic residues" evidence="1">
    <location>
        <begin position="1"/>
        <end position="12"/>
    </location>
</feature>
<accession>A0A9P1GG37</accession>
<keyword evidence="5" id="KW-1185">Reference proteome</keyword>
<comment type="caution">
    <text evidence="3">The sequence shown here is derived from an EMBL/GenBank/DDBJ whole genome shotgun (WGS) entry which is preliminary data.</text>
</comment>
<name>A0A9P1GG37_9DINO</name>
<proteinExistence type="predicted"/>
<feature type="domain" description="DUF7869" evidence="2">
    <location>
        <begin position="391"/>
        <end position="565"/>
    </location>
</feature>
<dbReference type="PANTHER" id="PTHR33153">
    <property type="entry name" value="MYND-TYPE DOMAIN-CONTAINING PROTEIN"/>
    <property type="match status" value="1"/>
</dbReference>
<evidence type="ECO:0000313" key="3">
    <source>
        <dbReference type="EMBL" id="CAI4012761.1"/>
    </source>
</evidence>
<feature type="region of interest" description="Disordered" evidence="1">
    <location>
        <begin position="1"/>
        <end position="47"/>
    </location>
</feature>
<dbReference type="Proteomes" id="UP001152797">
    <property type="component" value="Unassembled WGS sequence"/>
</dbReference>
<gene>
    <name evidence="3" type="ORF">C1SCF055_LOCUS37790</name>
</gene>
<dbReference type="EMBL" id="CAMXCT010005569">
    <property type="protein sequence ID" value="CAI4012761.1"/>
    <property type="molecule type" value="Genomic_DNA"/>
</dbReference>
<dbReference type="PANTHER" id="PTHR33153:SF3">
    <property type="entry name" value="TRAFFICKING PROTEIN PARTICLE COMPLEX SUBUNIT 11 DOMAIN-CONTAINING PROTEIN"/>
    <property type="match status" value="1"/>
</dbReference>
<dbReference type="EMBL" id="CAMXCT020005569">
    <property type="protein sequence ID" value="CAL1166136.1"/>
    <property type="molecule type" value="Genomic_DNA"/>
</dbReference>